<evidence type="ECO:0000256" key="6">
    <source>
        <dbReference type="ARBA" id="ARBA00022970"/>
    </source>
</evidence>
<sequence>MPSISAPVTPSGPPSTPSHSHPRSRSRSRHKSGQASLLSSTANLANTVLGTGMLATPGAFKYVGLLPGIFLVLLCGAMSAAGLLLVCACARTMGGRKQSFFSVAKATVPRGARWFDAAIAVKCFGVSISYLIIIGQLMPQVVLSMAKLGGGSIEDLPLWTLARGTWIAAGMAGLVPLCFLRRLDSLRHTSYLSLVAVLYLVLIVVLYSVLPSYRSSLPPRGEVHWIVLSDANHFVSVFPVFVFAFTCAQNCLPVFNELKSTPERHFERMRISIYTSLGAAAGVYMIVAILGYTTFGSLVSSNIIAMYPSSSTLVAFARIAIVVLVAFSYPLQVHPCRAALDKVLAPSDGAQINTDSRPADAHVADLSIGDDSPQDASRYTDDEPSAAPRPKAHNRAAQTAEQICDAGESDDEEEMQEEEEARRALLLTRAGADPLLPIPTGRRRSEGGAGAEATGVALPIDDEEMSLERWCILTAFILASTFVIAMLIDDLGLILGFVGAIGSTTISFILPGILYSSLHPRTDKWRRPAQALAIYGGIVMLLTLSANVLKLIRAGGEDKDHRHPHEEVANGVEQLAKGLGLDEGLNLVERWR</sequence>
<dbReference type="GO" id="GO:0005290">
    <property type="term" value="F:L-histidine transmembrane transporter activity"/>
    <property type="evidence" value="ECO:0007669"/>
    <property type="project" value="TreeGrafter"/>
</dbReference>
<dbReference type="GO" id="GO:0005313">
    <property type="term" value="F:L-glutamate transmembrane transporter activity"/>
    <property type="evidence" value="ECO:0007669"/>
    <property type="project" value="TreeGrafter"/>
</dbReference>
<dbReference type="GO" id="GO:0005302">
    <property type="term" value="F:L-tyrosine transmembrane transporter activity"/>
    <property type="evidence" value="ECO:0007669"/>
    <property type="project" value="TreeGrafter"/>
</dbReference>
<evidence type="ECO:0000256" key="7">
    <source>
        <dbReference type="ARBA" id="ARBA00022989"/>
    </source>
</evidence>
<feature type="compositionally biased region" description="Basic residues" evidence="9">
    <location>
        <begin position="20"/>
        <end position="32"/>
    </location>
</feature>
<dbReference type="Pfam" id="PF01490">
    <property type="entry name" value="Aa_trans"/>
    <property type="match status" value="1"/>
</dbReference>
<feature type="transmembrane region" description="Helical" evidence="10">
    <location>
        <begin position="273"/>
        <end position="292"/>
    </location>
</feature>
<feature type="compositionally biased region" description="Acidic residues" evidence="9">
    <location>
        <begin position="407"/>
        <end position="416"/>
    </location>
</feature>
<keyword evidence="6" id="KW-0029">Amino-acid transport</keyword>
<dbReference type="STRING" id="401625.A0A0P1BG85"/>
<keyword evidence="13" id="KW-1185">Reference proteome</keyword>
<evidence type="ECO:0000313" key="13">
    <source>
        <dbReference type="Proteomes" id="UP000054845"/>
    </source>
</evidence>
<organism evidence="12 13">
    <name type="scientific">Ceraceosorus bombacis</name>
    <dbReference type="NCBI Taxonomy" id="401625"/>
    <lineage>
        <taxon>Eukaryota</taxon>
        <taxon>Fungi</taxon>
        <taxon>Dikarya</taxon>
        <taxon>Basidiomycota</taxon>
        <taxon>Ustilaginomycotina</taxon>
        <taxon>Exobasidiomycetes</taxon>
        <taxon>Ceraceosorales</taxon>
        <taxon>Ceraceosoraceae</taxon>
        <taxon>Ceraceosorus</taxon>
    </lineage>
</organism>
<keyword evidence="3" id="KW-0813">Transport</keyword>
<evidence type="ECO:0000256" key="2">
    <source>
        <dbReference type="ARBA" id="ARBA00008066"/>
    </source>
</evidence>
<evidence type="ECO:0000256" key="3">
    <source>
        <dbReference type="ARBA" id="ARBA00022448"/>
    </source>
</evidence>
<evidence type="ECO:0000256" key="8">
    <source>
        <dbReference type="ARBA" id="ARBA00023136"/>
    </source>
</evidence>
<evidence type="ECO:0000256" key="10">
    <source>
        <dbReference type="SAM" id="Phobius"/>
    </source>
</evidence>
<keyword evidence="5 10" id="KW-0812">Transmembrane</keyword>
<feature type="region of interest" description="Disordered" evidence="9">
    <location>
        <begin position="1"/>
        <end position="36"/>
    </location>
</feature>
<feature type="transmembrane region" description="Helical" evidence="10">
    <location>
        <begin position="233"/>
        <end position="252"/>
    </location>
</feature>
<keyword evidence="7 10" id="KW-1133">Transmembrane helix</keyword>
<comment type="subcellular location">
    <subcellularLocation>
        <location evidence="1">Vacuole membrane</location>
        <topology evidence="1">Multi-pass membrane protein</topology>
    </subcellularLocation>
</comment>
<dbReference type="Proteomes" id="UP000054845">
    <property type="component" value="Unassembled WGS sequence"/>
</dbReference>
<comment type="similarity">
    <text evidence="2">Belongs to the amino acid/polyamine transporter 2 family.</text>
</comment>
<feature type="domain" description="Amino acid transporter transmembrane" evidence="11">
    <location>
        <begin position="34"/>
        <end position="530"/>
    </location>
</feature>
<accession>A0A0P1BG85</accession>
<evidence type="ECO:0000256" key="4">
    <source>
        <dbReference type="ARBA" id="ARBA00022554"/>
    </source>
</evidence>
<feature type="transmembrane region" description="Helical" evidence="10">
    <location>
        <begin position="68"/>
        <end position="93"/>
    </location>
</feature>
<proteinExistence type="inferred from homology"/>
<evidence type="ECO:0000256" key="5">
    <source>
        <dbReference type="ARBA" id="ARBA00022692"/>
    </source>
</evidence>
<feature type="transmembrane region" description="Helical" evidence="10">
    <location>
        <begin position="158"/>
        <end position="179"/>
    </location>
</feature>
<name>A0A0P1BG85_9BASI</name>
<dbReference type="GO" id="GO:0061459">
    <property type="term" value="F:L-arginine transmembrane transporter activity"/>
    <property type="evidence" value="ECO:0007669"/>
    <property type="project" value="TreeGrafter"/>
</dbReference>
<dbReference type="GO" id="GO:0000329">
    <property type="term" value="C:fungal-type vacuole membrane"/>
    <property type="evidence" value="ECO:0007669"/>
    <property type="project" value="TreeGrafter"/>
</dbReference>
<feature type="transmembrane region" description="Helical" evidence="10">
    <location>
        <begin position="304"/>
        <end position="327"/>
    </location>
</feature>
<dbReference type="OrthoDB" id="438545at2759"/>
<dbReference type="PANTHER" id="PTHR22950">
    <property type="entry name" value="AMINO ACID TRANSPORTER"/>
    <property type="match status" value="1"/>
</dbReference>
<evidence type="ECO:0000259" key="11">
    <source>
        <dbReference type="Pfam" id="PF01490"/>
    </source>
</evidence>
<feature type="transmembrane region" description="Helical" evidence="10">
    <location>
        <begin position="494"/>
        <end position="518"/>
    </location>
</feature>
<dbReference type="PANTHER" id="PTHR22950:SF678">
    <property type="entry name" value="VACUOLAR AMINO ACID TRANSPORTER 5-RELATED"/>
    <property type="match status" value="1"/>
</dbReference>
<feature type="transmembrane region" description="Helical" evidence="10">
    <location>
        <begin position="114"/>
        <end position="138"/>
    </location>
</feature>
<dbReference type="GO" id="GO:0015189">
    <property type="term" value="F:L-lysine transmembrane transporter activity"/>
    <property type="evidence" value="ECO:0007669"/>
    <property type="project" value="TreeGrafter"/>
</dbReference>
<dbReference type="GO" id="GO:0015194">
    <property type="term" value="F:L-serine transmembrane transporter activity"/>
    <property type="evidence" value="ECO:0007669"/>
    <property type="project" value="TreeGrafter"/>
</dbReference>
<dbReference type="InterPro" id="IPR013057">
    <property type="entry name" value="AA_transpt_TM"/>
</dbReference>
<evidence type="ECO:0000256" key="9">
    <source>
        <dbReference type="SAM" id="MobiDB-lite"/>
    </source>
</evidence>
<feature type="region of interest" description="Disordered" evidence="9">
    <location>
        <begin position="364"/>
        <end position="416"/>
    </location>
</feature>
<feature type="transmembrane region" description="Helical" evidence="10">
    <location>
        <begin position="470"/>
        <end position="488"/>
    </location>
</feature>
<feature type="transmembrane region" description="Helical" evidence="10">
    <location>
        <begin position="191"/>
        <end position="213"/>
    </location>
</feature>
<evidence type="ECO:0000313" key="12">
    <source>
        <dbReference type="EMBL" id="CEH14627.1"/>
    </source>
</evidence>
<reference evidence="12 13" key="1">
    <citation type="submission" date="2014-09" db="EMBL/GenBank/DDBJ databases">
        <authorList>
            <person name="Magalhaes I.L.F."/>
            <person name="Oliveira U."/>
            <person name="Santos F.R."/>
            <person name="Vidigal T.H.D.A."/>
            <person name="Brescovit A.D."/>
            <person name="Santos A.J."/>
        </authorList>
    </citation>
    <scope>NUCLEOTIDE SEQUENCE [LARGE SCALE GENOMIC DNA]</scope>
</reference>
<keyword evidence="4" id="KW-0926">Vacuole</keyword>
<protein>
    <submittedName>
        <fullName evidence="12">Amino acid transporter protein</fullName>
    </submittedName>
</protein>
<feature type="transmembrane region" description="Helical" evidence="10">
    <location>
        <begin position="530"/>
        <end position="549"/>
    </location>
</feature>
<keyword evidence="8 10" id="KW-0472">Membrane</keyword>
<dbReference type="EMBL" id="CCYA01000243">
    <property type="protein sequence ID" value="CEH14627.1"/>
    <property type="molecule type" value="Genomic_DNA"/>
</dbReference>
<evidence type="ECO:0000256" key="1">
    <source>
        <dbReference type="ARBA" id="ARBA00004128"/>
    </source>
</evidence>
<dbReference type="AlphaFoldDB" id="A0A0P1BG85"/>